<proteinExistence type="predicted"/>
<accession>A0ABM8GWK7</accession>
<name>A0ABM8GWK7_9MICO</name>
<keyword evidence="2" id="KW-0614">Plasmid</keyword>
<dbReference type="RefSeq" id="WP_286347161.1">
    <property type="nucleotide sequence ID" value="NZ_AP027733.1"/>
</dbReference>
<evidence type="ECO:0008006" key="4">
    <source>
        <dbReference type="Google" id="ProtNLM"/>
    </source>
</evidence>
<reference evidence="3" key="2">
    <citation type="journal article" date="2019" name="Int. J. Syst. Evol. Microbiol.">
        <title>The Global Catalogue of Microorganisms (GCM) 10K type strain sequencing project: providing services to taxonomists for standard genome sequencing and annotation.</title>
        <authorList>
            <consortium name="The Broad Institute Genomics Platform"/>
            <consortium name="The Broad Institute Genome Sequencing Center for Infectious Disease"/>
            <person name="Wu L."/>
            <person name="Ma J."/>
        </authorList>
    </citation>
    <scope>NUCLEOTIDE SEQUENCE [LARGE SCALE GENOMIC DNA]</scope>
    <source>
        <strain evidence="3">NBRC 108728</strain>
    </source>
</reference>
<protein>
    <recommendedName>
        <fullName evidence="4">GNAT family N-acetyltransferase</fullName>
    </recommendedName>
</protein>
<geneLocation type="plasmid" evidence="2 3">
    <name>pNBRC108728a</name>
</geneLocation>
<organism evidence="2 3">
    <name type="scientific">Frondihabitans sucicola</name>
    <dbReference type="NCBI Taxonomy" id="1268041"/>
    <lineage>
        <taxon>Bacteria</taxon>
        <taxon>Bacillati</taxon>
        <taxon>Actinomycetota</taxon>
        <taxon>Actinomycetes</taxon>
        <taxon>Micrococcales</taxon>
        <taxon>Microbacteriaceae</taxon>
        <taxon>Frondihabitans</taxon>
    </lineage>
</organism>
<dbReference type="EMBL" id="AP027733">
    <property type="protein sequence ID" value="BDZ52879.1"/>
    <property type="molecule type" value="Genomic_DNA"/>
</dbReference>
<sequence length="242" mass="26269">MRRTVTVTLRRRISNPADPRITQAVDRPQSQTRLLVEDLVDEPTEAALRSILRRGHEVLAEKRDHPLVQAILAPADSLDVFRADVSTTTVNMQLVHTDTNGRPGGLESVAAIADGLRIARIFFRLVGGIVEVSSIETLPSHQRHGTGRALLAEVERLHPHTPLDHGPLTEEGLALNAAAYGPARHGELTVIHLDDQDASDFDLGALDYGDTLYRGGWTLNGVRVTKDQALAAALSAEDGNRA</sequence>
<dbReference type="Gene3D" id="3.40.630.30">
    <property type="match status" value="1"/>
</dbReference>
<dbReference type="SUPFAM" id="SSF55729">
    <property type="entry name" value="Acyl-CoA N-acyltransferases (Nat)"/>
    <property type="match status" value="1"/>
</dbReference>
<dbReference type="Proteomes" id="UP001321486">
    <property type="component" value="Plasmid pNBRC108728a"/>
</dbReference>
<dbReference type="EMBL" id="AP027733">
    <property type="protein sequence ID" value="BDZ52311.1"/>
    <property type="molecule type" value="Genomic_DNA"/>
</dbReference>
<keyword evidence="3" id="KW-1185">Reference proteome</keyword>
<evidence type="ECO:0000313" key="1">
    <source>
        <dbReference type="EMBL" id="BDZ52311.1"/>
    </source>
</evidence>
<reference evidence="2" key="3">
    <citation type="submission" date="2023-02" db="EMBL/GenBank/DDBJ databases">
        <authorList>
            <person name="Sun Q."/>
            <person name="Mori K."/>
        </authorList>
    </citation>
    <scope>NUCLEOTIDE SEQUENCE</scope>
    <source>
        <strain evidence="2">NBRC 108728</strain>
        <plasmid evidence="2">pNBRC108728a</plasmid>
    </source>
</reference>
<dbReference type="InterPro" id="IPR016181">
    <property type="entry name" value="Acyl_CoA_acyltransferase"/>
</dbReference>
<gene>
    <name evidence="1" type="ORF">GCM10025867_45520</name>
    <name evidence="2" type="ORF">GCM10025867_51200</name>
</gene>
<reference evidence="2" key="1">
    <citation type="journal article" date="2014" name="Int. J. Syst. Evol. Microbiol.">
        <title>Complete genome of a new Firmicutes species belonging to the dominant human colonic microbiota ('Ruminococcus bicirculans') reveals two chromosomes and a selective capacity to utilize plant glucans.</title>
        <authorList>
            <consortium name="NISC Comparative Sequencing Program"/>
            <person name="Wegmann U."/>
            <person name="Louis P."/>
            <person name="Goesmann A."/>
            <person name="Henrissat B."/>
            <person name="Duncan S.H."/>
            <person name="Flint H.J."/>
        </authorList>
    </citation>
    <scope>NUCLEOTIDE SEQUENCE</scope>
    <source>
        <strain evidence="2">NBRC 108728</strain>
    </source>
</reference>
<evidence type="ECO:0000313" key="3">
    <source>
        <dbReference type="Proteomes" id="UP001321486"/>
    </source>
</evidence>
<evidence type="ECO:0000313" key="2">
    <source>
        <dbReference type="EMBL" id="BDZ52879.1"/>
    </source>
</evidence>